<dbReference type="Pfam" id="PF06964">
    <property type="entry name" value="Alpha-L-AF_C"/>
    <property type="match status" value="1"/>
</dbReference>
<evidence type="ECO:0000256" key="1">
    <source>
        <dbReference type="ARBA" id="ARBA00001462"/>
    </source>
</evidence>
<dbReference type="PANTHER" id="PTHR43576:SF3">
    <property type="entry name" value="ALPHA-L-ARABINOFURANOSIDASE C"/>
    <property type="match status" value="1"/>
</dbReference>
<evidence type="ECO:0000256" key="6">
    <source>
        <dbReference type="ARBA" id="ARBA00023277"/>
    </source>
</evidence>
<dbReference type="Gene3D" id="3.20.20.80">
    <property type="entry name" value="Glycosidases"/>
    <property type="match status" value="1"/>
</dbReference>
<evidence type="ECO:0000313" key="9">
    <source>
        <dbReference type="EMBL" id="GAA1589452.1"/>
    </source>
</evidence>
<dbReference type="Gene3D" id="2.60.40.1180">
    <property type="entry name" value="Golgi alpha-mannosidase II"/>
    <property type="match status" value="1"/>
</dbReference>
<evidence type="ECO:0000256" key="4">
    <source>
        <dbReference type="ARBA" id="ARBA00012670"/>
    </source>
</evidence>
<gene>
    <name evidence="9" type="ORF">GCM10009789_48890</name>
</gene>
<evidence type="ECO:0000259" key="8">
    <source>
        <dbReference type="SMART" id="SM00813"/>
    </source>
</evidence>
<accession>A0ABN2DYZ3</accession>
<organism evidence="9 10">
    <name type="scientific">Kribbella sancticallisti</name>
    <dbReference type="NCBI Taxonomy" id="460087"/>
    <lineage>
        <taxon>Bacteria</taxon>
        <taxon>Bacillati</taxon>
        <taxon>Actinomycetota</taxon>
        <taxon>Actinomycetes</taxon>
        <taxon>Propionibacteriales</taxon>
        <taxon>Kribbellaceae</taxon>
        <taxon>Kribbella</taxon>
    </lineage>
</organism>
<comment type="catalytic activity">
    <reaction evidence="1">
        <text>Hydrolysis of terminal non-reducing alpha-L-arabinofuranoside residues in alpha-L-arabinosides.</text>
        <dbReference type="EC" id="3.2.1.55"/>
    </reaction>
</comment>
<dbReference type="InterPro" id="IPR013780">
    <property type="entry name" value="Glyco_hydro_b"/>
</dbReference>
<dbReference type="InterPro" id="IPR010720">
    <property type="entry name" value="Alpha-L-AF_C"/>
</dbReference>
<dbReference type="EC" id="3.2.1.55" evidence="4"/>
<dbReference type="Proteomes" id="UP001500393">
    <property type="component" value="Unassembled WGS sequence"/>
</dbReference>
<dbReference type="PANTHER" id="PTHR43576">
    <property type="entry name" value="ALPHA-L-ARABINOFURANOSIDASE C-RELATED"/>
    <property type="match status" value="1"/>
</dbReference>
<evidence type="ECO:0000256" key="7">
    <source>
        <dbReference type="ARBA" id="ARBA00023295"/>
    </source>
</evidence>
<dbReference type="SMART" id="SM00813">
    <property type="entry name" value="Alpha-L-AF_C"/>
    <property type="match status" value="1"/>
</dbReference>
<evidence type="ECO:0000256" key="2">
    <source>
        <dbReference type="ARBA" id="ARBA00007186"/>
    </source>
</evidence>
<sequence>MTSASLVLDPAFTVAPVNRRTFGTFVEHMGRCVYTGIYEPTHATADEDGFRKDVLELTRELGVSLVRYPGGNFVSGYRWEDGVGPREERPRRLELAWHSIETNQFGLDEFIRWCAKAGVEPMMALNLGTRGVQEALDLQEYTNHPGGTALSDLRAEHGAASPYGVKVWCLGNELDGPWQIGHKTASEYGRLAAETARAMRMVEPDLELVACGSSGSGMPTFGSWEREVLRECYDLVDHISCHAYYGDDGGDVASFLASAVDMDRFIDSVVASADHVGAELKSRKRIDISFDEWNVWYGERSRRTDGPGDQWEVAPRRIEDEYNLTDAVVVGNLLISLLRHSDRVAVACLAQLANVIAPIMTEPDGPAWRQPTFHPFAITSRLAAGTVLRVETSSPTVVTEKFGEVPTVDAVATYDAGKLAVFLVNRSVDQAIDVTVDTSRTPVSEVLEALTMFDDDRLAVNSATQPDRVIPKPAAVRLNDGSVTITLPPISWTALSLGA</sequence>
<reference evidence="9 10" key="1">
    <citation type="journal article" date="2019" name="Int. J. Syst. Evol. Microbiol.">
        <title>The Global Catalogue of Microorganisms (GCM) 10K type strain sequencing project: providing services to taxonomists for standard genome sequencing and annotation.</title>
        <authorList>
            <consortium name="The Broad Institute Genomics Platform"/>
            <consortium name="The Broad Institute Genome Sequencing Center for Infectious Disease"/>
            <person name="Wu L."/>
            <person name="Ma J."/>
        </authorList>
    </citation>
    <scope>NUCLEOTIDE SEQUENCE [LARGE SCALE GENOMIC DNA]</scope>
    <source>
        <strain evidence="9 10">JCM 14969</strain>
    </source>
</reference>
<keyword evidence="7" id="KW-0326">Glycosidase</keyword>
<evidence type="ECO:0000313" key="10">
    <source>
        <dbReference type="Proteomes" id="UP001500393"/>
    </source>
</evidence>
<evidence type="ECO:0000256" key="3">
    <source>
        <dbReference type="ARBA" id="ARBA00011165"/>
    </source>
</evidence>
<protein>
    <recommendedName>
        <fullName evidence="4">non-reducing end alpha-L-arabinofuranosidase</fullName>
        <ecNumber evidence="4">3.2.1.55</ecNumber>
    </recommendedName>
</protein>
<comment type="caution">
    <text evidence="9">The sequence shown here is derived from an EMBL/GenBank/DDBJ whole genome shotgun (WGS) entry which is preliminary data.</text>
</comment>
<dbReference type="EMBL" id="BAAAOS010000033">
    <property type="protein sequence ID" value="GAA1589452.1"/>
    <property type="molecule type" value="Genomic_DNA"/>
</dbReference>
<keyword evidence="10" id="KW-1185">Reference proteome</keyword>
<dbReference type="SUPFAM" id="SSF51011">
    <property type="entry name" value="Glycosyl hydrolase domain"/>
    <property type="match status" value="1"/>
</dbReference>
<proteinExistence type="inferred from homology"/>
<keyword evidence="5" id="KW-0378">Hydrolase</keyword>
<dbReference type="InterPro" id="IPR055235">
    <property type="entry name" value="ASD1_cat"/>
</dbReference>
<feature type="domain" description="Alpha-L-arabinofuranosidase C-terminal" evidence="8">
    <location>
        <begin position="291"/>
        <end position="491"/>
    </location>
</feature>
<name>A0ABN2DYZ3_9ACTN</name>
<comment type="similarity">
    <text evidence="2">Belongs to the glycosyl hydrolase 51 family.</text>
</comment>
<comment type="subunit">
    <text evidence="3">Homohexamer; trimer of dimers.</text>
</comment>
<dbReference type="SUPFAM" id="SSF51445">
    <property type="entry name" value="(Trans)glycosidases"/>
    <property type="match status" value="1"/>
</dbReference>
<dbReference type="InterPro" id="IPR017853">
    <property type="entry name" value="GH"/>
</dbReference>
<evidence type="ECO:0000256" key="5">
    <source>
        <dbReference type="ARBA" id="ARBA00022801"/>
    </source>
</evidence>
<dbReference type="Pfam" id="PF22848">
    <property type="entry name" value="ASD1_dom"/>
    <property type="match status" value="1"/>
</dbReference>
<keyword evidence="6" id="KW-0119">Carbohydrate metabolism</keyword>
<dbReference type="RefSeq" id="WP_344217697.1">
    <property type="nucleotide sequence ID" value="NZ_BAAAOS010000033.1"/>
</dbReference>